<gene>
    <name evidence="2" type="ORF">PFISCL1PPCAC_417</name>
</gene>
<organism evidence="2 3">
    <name type="scientific">Pristionchus fissidentatus</name>
    <dbReference type="NCBI Taxonomy" id="1538716"/>
    <lineage>
        <taxon>Eukaryota</taxon>
        <taxon>Metazoa</taxon>
        <taxon>Ecdysozoa</taxon>
        <taxon>Nematoda</taxon>
        <taxon>Chromadorea</taxon>
        <taxon>Rhabditida</taxon>
        <taxon>Rhabditina</taxon>
        <taxon>Diplogasteromorpha</taxon>
        <taxon>Diplogasteroidea</taxon>
        <taxon>Neodiplogasteridae</taxon>
        <taxon>Pristionchus</taxon>
    </lineage>
</organism>
<accession>A0AAV5UU54</accession>
<comment type="caution">
    <text evidence="2">The sequence shown here is derived from an EMBL/GenBank/DDBJ whole genome shotgun (WGS) entry which is preliminary data.</text>
</comment>
<name>A0AAV5UU54_9BILA</name>
<dbReference type="AlphaFoldDB" id="A0AAV5UU54"/>
<feature type="chain" id="PRO_5043764357" evidence="1">
    <location>
        <begin position="23"/>
        <end position="123"/>
    </location>
</feature>
<keyword evidence="1" id="KW-0732">Signal</keyword>
<proteinExistence type="predicted"/>
<protein>
    <submittedName>
        <fullName evidence="2">Uncharacterized protein</fullName>
    </submittedName>
</protein>
<evidence type="ECO:0000256" key="1">
    <source>
        <dbReference type="SAM" id="SignalP"/>
    </source>
</evidence>
<dbReference type="Proteomes" id="UP001432322">
    <property type="component" value="Unassembled WGS sequence"/>
</dbReference>
<feature type="signal peptide" evidence="1">
    <location>
        <begin position="1"/>
        <end position="22"/>
    </location>
</feature>
<feature type="non-terminal residue" evidence="2">
    <location>
        <position position="123"/>
    </location>
</feature>
<reference evidence="2" key="1">
    <citation type="submission" date="2023-10" db="EMBL/GenBank/DDBJ databases">
        <title>Genome assembly of Pristionchus species.</title>
        <authorList>
            <person name="Yoshida K."/>
            <person name="Sommer R.J."/>
        </authorList>
    </citation>
    <scope>NUCLEOTIDE SEQUENCE</scope>
    <source>
        <strain evidence="2">RS5133</strain>
    </source>
</reference>
<evidence type="ECO:0000313" key="2">
    <source>
        <dbReference type="EMBL" id="GMT09120.1"/>
    </source>
</evidence>
<evidence type="ECO:0000313" key="3">
    <source>
        <dbReference type="Proteomes" id="UP001432322"/>
    </source>
</evidence>
<dbReference type="EMBL" id="BTSY01000001">
    <property type="protein sequence ID" value="GMT09120.1"/>
    <property type="molecule type" value="Genomic_DNA"/>
</dbReference>
<keyword evidence="3" id="KW-1185">Reference proteome</keyword>
<feature type="non-terminal residue" evidence="2">
    <location>
        <position position="1"/>
    </location>
</feature>
<sequence>LPTTYAKMITVFLLFLAFPSEATVHYNDIDLQRCEGDTFCVVRKYCDDSNTRDKLTERPSDGHGDGCDVIIQIKPFSATKFHVFLRIKKTDNGEPLKHSRGITLILKHREAYFTCSELGVTYE</sequence>